<feature type="domain" description="Glycine zipper 2TM" evidence="2">
    <location>
        <begin position="160"/>
        <end position="197"/>
    </location>
</feature>
<proteinExistence type="predicted"/>
<sequence length="215" mass="23862">MVAYDAPQPQPCIVEAWFWISKLGPACLAWPKRNQHISRPSSHAQKCNSDADSSQLRLPAPRIFHRTPSNYSNTTTMSDSYNQQQYGGYQGQPQNQGYGYEQNNQQAYGQQQPYGQQTAPYGQEHNQYGQEGYQNQQQYGQQQQPQHPQNGEQPADGERGIGGAIHGGITGGVFGHQAGHGILGTIGGAILGSFAEDKLKKHKQDKMENQQRPHN</sequence>
<feature type="compositionally biased region" description="Polar residues" evidence="1">
    <location>
        <begin position="38"/>
        <end position="56"/>
    </location>
</feature>
<feature type="region of interest" description="Disordered" evidence="1">
    <location>
        <begin position="133"/>
        <end position="168"/>
    </location>
</feature>
<dbReference type="InterPro" id="IPR008816">
    <property type="entry name" value="Gly_zipper_2TM_dom"/>
</dbReference>
<dbReference type="EMBL" id="JBHFEH010000013">
    <property type="protein sequence ID" value="KAL2054868.1"/>
    <property type="molecule type" value="Genomic_DNA"/>
</dbReference>
<accession>A0ABR4BAI1</accession>
<feature type="compositionally biased region" description="Low complexity" evidence="1">
    <location>
        <begin position="133"/>
        <end position="154"/>
    </location>
</feature>
<evidence type="ECO:0000313" key="4">
    <source>
        <dbReference type="Proteomes" id="UP001590951"/>
    </source>
</evidence>
<keyword evidence="4" id="KW-1185">Reference proteome</keyword>
<evidence type="ECO:0000313" key="3">
    <source>
        <dbReference type="EMBL" id="KAL2054868.1"/>
    </source>
</evidence>
<gene>
    <name evidence="3" type="ORF">ABVK25_004690</name>
</gene>
<reference evidence="3 4" key="1">
    <citation type="submission" date="2024-09" db="EMBL/GenBank/DDBJ databases">
        <title>Rethinking Asexuality: The Enigmatic Case of Functional Sexual Genes in Lepraria (Stereocaulaceae).</title>
        <authorList>
            <person name="Doellman M."/>
            <person name="Sun Y."/>
            <person name="Barcenas-Pena A."/>
            <person name="Lumbsch H.T."/>
            <person name="Grewe F."/>
        </authorList>
    </citation>
    <scope>NUCLEOTIDE SEQUENCE [LARGE SCALE GENOMIC DNA]</scope>
    <source>
        <strain evidence="3 4">Grewe 0041</strain>
    </source>
</reference>
<dbReference type="PANTHER" id="PTHR37014:SF10">
    <property type="entry name" value="RICH PROTEIN MS8, PUTATIVE (AFU_ORTHOLOGUE AFUA_7G05650)-RELATED"/>
    <property type="match status" value="1"/>
</dbReference>
<dbReference type="Pfam" id="PF05433">
    <property type="entry name" value="Rick_17kDa_Anti"/>
    <property type="match status" value="1"/>
</dbReference>
<protein>
    <recommendedName>
        <fullName evidence="2">Glycine zipper 2TM domain-containing protein</fullName>
    </recommendedName>
</protein>
<comment type="caution">
    <text evidence="3">The sequence shown here is derived from an EMBL/GenBank/DDBJ whole genome shotgun (WGS) entry which is preliminary data.</text>
</comment>
<dbReference type="PANTHER" id="PTHR37014">
    <property type="entry name" value="EXPRESSION LETHALITY PROTEIN HEL10, PUTATIVE (AFU_ORTHOLOGUE AFUA_1G06580)-RELATED"/>
    <property type="match status" value="1"/>
</dbReference>
<organism evidence="3 4">
    <name type="scientific">Lepraria finkii</name>
    <dbReference type="NCBI Taxonomy" id="1340010"/>
    <lineage>
        <taxon>Eukaryota</taxon>
        <taxon>Fungi</taxon>
        <taxon>Dikarya</taxon>
        <taxon>Ascomycota</taxon>
        <taxon>Pezizomycotina</taxon>
        <taxon>Lecanoromycetes</taxon>
        <taxon>OSLEUM clade</taxon>
        <taxon>Lecanoromycetidae</taxon>
        <taxon>Lecanorales</taxon>
        <taxon>Lecanorineae</taxon>
        <taxon>Stereocaulaceae</taxon>
        <taxon>Lepraria</taxon>
    </lineage>
</organism>
<name>A0ABR4BAI1_9LECA</name>
<feature type="compositionally biased region" description="Low complexity" evidence="1">
    <location>
        <begin position="81"/>
        <end position="100"/>
    </location>
</feature>
<feature type="region of interest" description="Disordered" evidence="1">
    <location>
        <begin position="38"/>
        <end position="100"/>
    </location>
</feature>
<dbReference type="Proteomes" id="UP001590951">
    <property type="component" value="Unassembled WGS sequence"/>
</dbReference>
<evidence type="ECO:0000256" key="1">
    <source>
        <dbReference type="SAM" id="MobiDB-lite"/>
    </source>
</evidence>
<feature type="compositionally biased region" description="Polar residues" evidence="1">
    <location>
        <begin position="67"/>
        <end position="80"/>
    </location>
</feature>
<evidence type="ECO:0000259" key="2">
    <source>
        <dbReference type="Pfam" id="PF05433"/>
    </source>
</evidence>